<keyword evidence="2" id="KW-0812">Transmembrane</keyword>
<evidence type="ECO:0000313" key="4">
    <source>
        <dbReference type="EMBL" id="PKU74356.1"/>
    </source>
</evidence>
<feature type="compositionally biased region" description="Polar residues" evidence="1">
    <location>
        <begin position="133"/>
        <end position="144"/>
    </location>
</feature>
<feature type="signal peptide" evidence="3">
    <location>
        <begin position="1"/>
        <end position="30"/>
    </location>
</feature>
<reference evidence="4 5" key="1">
    <citation type="journal article" date="2016" name="Sci. Rep.">
        <title>The Dendrobium catenatum Lindl. genome sequence provides insights into polysaccharide synthase, floral development and adaptive evolution.</title>
        <authorList>
            <person name="Zhang G.Q."/>
            <person name="Xu Q."/>
            <person name="Bian C."/>
            <person name="Tsai W.C."/>
            <person name="Yeh C.M."/>
            <person name="Liu K.W."/>
            <person name="Yoshida K."/>
            <person name="Zhang L.S."/>
            <person name="Chang S.B."/>
            <person name="Chen F."/>
            <person name="Shi Y."/>
            <person name="Su Y.Y."/>
            <person name="Zhang Y.Q."/>
            <person name="Chen L.J."/>
            <person name="Yin Y."/>
            <person name="Lin M."/>
            <person name="Huang H."/>
            <person name="Deng H."/>
            <person name="Wang Z.W."/>
            <person name="Zhu S.L."/>
            <person name="Zhao X."/>
            <person name="Deng C."/>
            <person name="Niu S.C."/>
            <person name="Huang J."/>
            <person name="Wang M."/>
            <person name="Liu G.H."/>
            <person name="Yang H.J."/>
            <person name="Xiao X.J."/>
            <person name="Hsiao Y.Y."/>
            <person name="Wu W.L."/>
            <person name="Chen Y.Y."/>
            <person name="Mitsuda N."/>
            <person name="Ohme-Takagi M."/>
            <person name="Luo Y.B."/>
            <person name="Van de Peer Y."/>
            <person name="Liu Z.J."/>
        </authorList>
    </citation>
    <scope>NUCLEOTIDE SEQUENCE [LARGE SCALE GENOMIC DNA]</scope>
    <source>
        <tissue evidence="4">The whole plant</tissue>
    </source>
</reference>
<sequence>MASFLSYQATATVLLLFMFLSTFLPSSISSYNNVQPKPKRNLLSISYKEDLSSPILKSKTPPKKKPVSESLAPVNKTKSLKPKKTNSTISPFSVTISTPTTKSKLNKTLSSTAKSKLNKTLTAIPTSPKAKLNKTSIASKSNTTKLLKPIKPLKSNSTKTFPLKSNSTKSHQIKSPNPASKTQKNHDVKDLPTAKPKSIPKSSKPKASSENWLDDNEIAGDDDDIIAEFRDLPSRLQSAIVPDLHKLSTTSRLYLSKTHREIAAGVKPFVGKKYAPSIASAASAGLLILPLLLVSALFRHLLRTGSSASLYRCLLFGQAYLAIYFATLSLTAVVTGLEPLRFFYAASPGAYAWTQAVQTFGYVVYLIAQLIVLIVAFSAGDGEGIAGKAVSLAQMLLGLAVGMHYYITVFHRAVTGDAPRANWKVHGIYAACFVVICGLGRADRRKKAYTQDGGDDGKKS</sequence>
<dbReference type="OrthoDB" id="2020776at2759"/>
<dbReference type="Proteomes" id="UP000233837">
    <property type="component" value="Unassembled WGS sequence"/>
</dbReference>
<feature type="transmembrane region" description="Helical" evidence="2">
    <location>
        <begin position="278"/>
        <end position="298"/>
    </location>
</feature>
<protein>
    <submittedName>
        <fullName evidence="4">Uncharacterized protein</fullName>
    </submittedName>
</protein>
<keyword evidence="2" id="KW-1133">Transmembrane helix</keyword>
<feature type="transmembrane region" description="Helical" evidence="2">
    <location>
        <begin position="310"/>
        <end position="337"/>
    </location>
</feature>
<dbReference type="PANTHER" id="PTHR35310">
    <property type="entry name" value="CELL WALL INTEGRITY/STRESS RESPONSE COMPONENT-LIKE PROTEIN"/>
    <property type="match status" value="1"/>
</dbReference>
<feature type="compositionally biased region" description="Low complexity" evidence="1">
    <location>
        <begin position="194"/>
        <end position="209"/>
    </location>
</feature>
<keyword evidence="3" id="KW-0732">Signal</keyword>
<feature type="region of interest" description="Disordered" evidence="1">
    <location>
        <begin position="54"/>
        <end position="93"/>
    </location>
</feature>
<gene>
    <name evidence="4" type="ORF">MA16_Dca003559</name>
</gene>
<evidence type="ECO:0000256" key="2">
    <source>
        <dbReference type="SAM" id="Phobius"/>
    </source>
</evidence>
<evidence type="ECO:0000256" key="3">
    <source>
        <dbReference type="SAM" id="SignalP"/>
    </source>
</evidence>
<dbReference type="AlphaFoldDB" id="A0A2I0WFB4"/>
<dbReference type="EMBL" id="KZ502674">
    <property type="protein sequence ID" value="PKU74356.1"/>
    <property type="molecule type" value="Genomic_DNA"/>
</dbReference>
<proteinExistence type="predicted"/>
<evidence type="ECO:0000256" key="1">
    <source>
        <dbReference type="SAM" id="MobiDB-lite"/>
    </source>
</evidence>
<feature type="transmembrane region" description="Helical" evidence="2">
    <location>
        <begin position="427"/>
        <end position="442"/>
    </location>
</feature>
<feature type="region of interest" description="Disordered" evidence="1">
    <location>
        <begin position="120"/>
        <end position="216"/>
    </location>
</feature>
<reference evidence="4 5" key="2">
    <citation type="journal article" date="2017" name="Nature">
        <title>The Apostasia genome and the evolution of orchids.</title>
        <authorList>
            <person name="Zhang G.Q."/>
            <person name="Liu K.W."/>
            <person name="Li Z."/>
            <person name="Lohaus R."/>
            <person name="Hsiao Y.Y."/>
            <person name="Niu S.C."/>
            <person name="Wang J.Y."/>
            <person name="Lin Y.C."/>
            <person name="Xu Q."/>
            <person name="Chen L.J."/>
            <person name="Yoshida K."/>
            <person name="Fujiwara S."/>
            <person name="Wang Z.W."/>
            <person name="Zhang Y.Q."/>
            <person name="Mitsuda N."/>
            <person name="Wang M."/>
            <person name="Liu G.H."/>
            <person name="Pecoraro L."/>
            <person name="Huang H.X."/>
            <person name="Xiao X.J."/>
            <person name="Lin M."/>
            <person name="Wu X.Y."/>
            <person name="Wu W.L."/>
            <person name="Chen Y.Y."/>
            <person name="Chang S.B."/>
            <person name="Sakamoto S."/>
            <person name="Ohme-Takagi M."/>
            <person name="Yagi M."/>
            <person name="Zeng S.J."/>
            <person name="Shen C.Y."/>
            <person name="Yeh C.M."/>
            <person name="Luo Y.B."/>
            <person name="Tsai W.C."/>
            <person name="Van de Peer Y."/>
            <person name="Liu Z.J."/>
        </authorList>
    </citation>
    <scope>NUCLEOTIDE SEQUENCE [LARGE SCALE GENOMIC DNA]</scope>
    <source>
        <tissue evidence="4">The whole plant</tissue>
    </source>
</reference>
<accession>A0A2I0WFB4</accession>
<feature type="transmembrane region" description="Helical" evidence="2">
    <location>
        <begin position="389"/>
        <end position="407"/>
    </location>
</feature>
<organism evidence="4 5">
    <name type="scientific">Dendrobium catenatum</name>
    <dbReference type="NCBI Taxonomy" id="906689"/>
    <lineage>
        <taxon>Eukaryota</taxon>
        <taxon>Viridiplantae</taxon>
        <taxon>Streptophyta</taxon>
        <taxon>Embryophyta</taxon>
        <taxon>Tracheophyta</taxon>
        <taxon>Spermatophyta</taxon>
        <taxon>Magnoliopsida</taxon>
        <taxon>Liliopsida</taxon>
        <taxon>Asparagales</taxon>
        <taxon>Orchidaceae</taxon>
        <taxon>Epidendroideae</taxon>
        <taxon>Malaxideae</taxon>
        <taxon>Dendrobiinae</taxon>
        <taxon>Dendrobium</taxon>
    </lineage>
</organism>
<evidence type="ECO:0000313" key="5">
    <source>
        <dbReference type="Proteomes" id="UP000233837"/>
    </source>
</evidence>
<keyword evidence="5" id="KW-1185">Reference proteome</keyword>
<name>A0A2I0WFB4_9ASPA</name>
<feature type="chain" id="PRO_5014130802" evidence="3">
    <location>
        <begin position="31"/>
        <end position="460"/>
    </location>
</feature>
<feature type="compositionally biased region" description="Polar residues" evidence="1">
    <location>
        <begin position="155"/>
        <end position="182"/>
    </location>
</feature>
<feature type="compositionally biased region" description="Low complexity" evidence="1">
    <location>
        <begin position="145"/>
        <end position="154"/>
    </location>
</feature>
<feature type="transmembrane region" description="Helical" evidence="2">
    <location>
        <begin position="357"/>
        <end position="377"/>
    </location>
</feature>
<keyword evidence="2" id="KW-0472">Membrane</keyword>
<dbReference type="PANTHER" id="PTHR35310:SF1">
    <property type="entry name" value="CELL WALL INTEGRITY_STRESS RESPONSE COMPONENT-LIKE PROTEIN"/>
    <property type="match status" value="1"/>
</dbReference>